<dbReference type="AlphaFoldDB" id="A0A078B7Y1"/>
<dbReference type="EMBL" id="CCKQ01018531">
    <property type="protein sequence ID" value="CDW90504.1"/>
    <property type="molecule type" value="Genomic_DNA"/>
</dbReference>
<evidence type="ECO:0000313" key="1">
    <source>
        <dbReference type="EMBL" id="CDW90504.1"/>
    </source>
</evidence>
<dbReference type="Proteomes" id="UP000039865">
    <property type="component" value="Unassembled WGS sequence"/>
</dbReference>
<proteinExistence type="predicted"/>
<reference evidence="1 2" key="1">
    <citation type="submission" date="2014-06" db="EMBL/GenBank/DDBJ databases">
        <authorList>
            <person name="Swart Estienne"/>
        </authorList>
    </citation>
    <scope>NUCLEOTIDE SEQUENCE [LARGE SCALE GENOMIC DNA]</scope>
    <source>
        <strain evidence="1 2">130c</strain>
    </source>
</reference>
<evidence type="ECO:0000313" key="2">
    <source>
        <dbReference type="Proteomes" id="UP000039865"/>
    </source>
</evidence>
<accession>A0A078B7Y1</accession>
<dbReference type="InParanoid" id="A0A078B7Y1"/>
<gene>
    <name evidence="1" type="primary">Contig18564.g19733</name>
    <name evidence="1" type="ORF">STYLEM_19648</name>
</gene>
<organism evidence="1 2">
    <name type="scientific">Stylonychia lemnae</name>
    <name type="common">Ciliate</name>
    <dbReference type="NCBI Taxonomy" id="5949"/>
    <lineage>
        <taxon>Eukaryota</taxon>
        <taxon>Sar</taxon>
        <taxon>Alveolata</taxon>
        <taxon>Ciliophora</taxon>
        <taxon>Intramacronucleata</taxon>
        <taxon>Spirotrichea</taxon>
        <taxon>Stichotrichia</taxon>
        <taxon>Sporadotrichida</taxon>
        <taxon>Oxytrichidae</taxon>
        <taxon>Stylonychinae</taxon>
        <taxon>Stylonychia</taxon>
    </lineage>
</organism>
<keyword evidence="2" id="KW-1185">Reference proteome</keyword>
<sequence>MEFGMRLTKELSRLKAVAGTASNTASRLACSCSASFARVKAIFAFDTSALASEESTPAMRPLVERATALALKTRARSRFFSWETVIFWKASRFRQAAATLIWC</sequence>
<name>A0A078B7Y1_STYLE</name>
<protein>
    <submittedName>
        <fullName evidence="1">Uncharacterized protein</fullName>
    </submittedName>
</protein>